<evidence type="ECO:0000259" key="16">
    <source>
        <dbReference type="PROSITE" id="PS50222"/>
    </source>
</evidence>
<dbReference type="Proteomes" id="UP000886611">
    <property type="component" value="Unassembled WGS sequence"/>
</dbReference>
<keyword evidence="15" id="KW-0732">Signal</keyword>
<keyword evidence="18" id="KW-1185">Reference proteome</keyword>
<comment type="cofactor">
    <cofactor evidence="2">
        <name>Mg(2+)</name>
        <dbReference type="ChEBI" id="CHEBI:18420"/>
    </cofactor>
</comment>
<evidence type="ECO:0000256" key="5">
    <source>
        <dbReference type="ARBA" id="ARBA00022737"/>
    </source>
</evidence>
<feature type="domain" description="EF-hand" evidence="16">
    <location>
        <begin position="1157"/>
        <end position="1192"/>
    </location>
</feature>
<dbReference type="Pfam" id="PF08321">
    <property type="entry name" value="PPP5"/>
    <property type="match status" value="1"/>
</dbReference>
<evidence type="ECO:0000256" key="15">
    <source>
        <dbReference type="SAM" id="SignalP"/>
    </source>
</evidence>
<dbReference type="InterPro" id="IPR029052">
    <property type="entry name" value="Metallo-depent_PP-like"/>
</dbReference>
<evidence type="ECO:0000256" key="3">
    <source>
        <dbReference type="ARBA" id="ARBA00008294"/>
    </source>
</evidence>
<comment type="catalytic activity">
    <reaction evidence="11">
        <text>O-phospho-L-seryl-[protein] + H2O = L-seryl-[protein] + phosphate</text>
        <dbReference type="Rhea" id="RHEA:20629"/>
        <dbReference type="Rhea" id="RHEA-COMP:9863"/>
        <dbReference type="Rhea" id="RHEA-COMP:11604"/>
        <dbReference type="ChEBI" id="CHEBI:15377"/>
        <dbReference type="ChEBI" id="CHEBI:29999"/>
        <dbReference type="ChEBI" id="CHEBI:43474"/>
        <dbReference type="ChEBI" id="CHEBI:83421"/>
        <dbReference type="EC" id="3.1.3.16"/>
    </reaction>
</comment>
<evidence type="ECO:0000313" key="17">
    <source>
        <dbReference type="EMBL" id="KAG2465801.1"/>
    </source>
</evidence>
<feature type="chain" id="PRO_5036470522" description="Serine/threonine-protein phosphatase" evidence="15">
    <location>
        <begin position="22"/>
        <end position="1234"/>
    </location>
</feature>
<feature type="non-terminal residue" evidence="17">
    <location>
        <position position="1"/>
    </location>
</feature>
<proteinExistence type="inferred from homology"/>
<gene>
    <name evidence="17" type="primary">Ppef2</name>
    <name evidence="17" type="ORF">GTO96_0016442</name>
</gene>
<dbReference type="AlphaFoldDB" id="A0A8X7XCS6"/>
<dbReference type="InterPro" id="IPR006186">
    <property type="entry name" value="Ser/Thr-sp_prot-phosphatase"/>
</dbReference>
<dbReference type="InterPro" id="IPR029132">
    <property type="entry name" value="CBAH/NAAA_C"/>
</dbReference>
<dbReference type="Pfam" id="PF13499">
    <property type="entry name" value="EF-hand_7"/>
    <property type="match status" value="1"/>
</dbReference>
<dbReference type="PRINTS" id="PR00114">
    <property type="entry name" value="STPHPHTASE"/>
</dbReference>
<evidence type="ECO:0000256" key="9">
    <source>
        <dbReference type="ARBA" id="ARBA00022912"/>
    </source>
</evidence>
<sequence length="1234" mass="140925">MRTATALQLTVSLALLTLGRSDFAPPLINISLDEPPEDRWLPLRNHFNDTDYQSLISNIIDTTVPKFVHHAVIPIAAALEKYIPQPYAGEILGLSKIFEVNIGDVILLNLAYEITAFCTSIVAQDTKGNLYHGRNLDYPHVDILRNFTVDVQFLKNGQVAYKGTTFAGFIGLWTGQSAKKFTVSGNERAHGHWWENAIAAFLLRNFPVSWLLRQTLEEAVDFQDAVVKLSKIPIIADVYYIVAGVHPKEGVVVTRNRESAADIWFMNPLAGVFVSADFSAKTFKVELKRPSSYRWKGLSKIIDATAVRTAISDISRDGTSIIAQDSKGHIFHGRNLDNKYSADFRNLTIEVQFARKGKVLFQGTTFVGYIGLWNGMKPNKFAITANERDAGGWWETMVAARSGNLPVSWLVRRTLERCKDYDSALYRLVGTPLINGANILLSGTEKDQGVSITRNRLGPQYMTILNNKTNTWYLVDTTADPGSDPGRKDTRINSRQRPAGRPCVRMRMGAILIPTTFAVTSLTSSYLKSFLRQIEDLTMKAAILIQRWYRRYTAHLEVRRRCTWTIFQSIEYSGEQDQIKLYNFFSSLMDHFTPSNTKERDLITSIFSEKEINEEMELEKYYDFENIKLPEGYKGPHLCFPLTASHAAALVEAFSHKQHLHARYVLQLLLETWKLLKLMPNINRVSTCYNKEITVCGDLHGKLDDLLLIFYKNGLPSVEKPYIFNGDYVDRGKDSIEILMILFAFLLVYPNQVHLNRGNHEDYIVNLRYGFTKEVMHKYKVHGKKILRLLQIVFSWLPLATIIDQKILIIHGGISRSTDLDVIATIDRHKDVSFPPKQYVSAVKQPKRRKRTRQGEKAQRQPGECCCGINRNDSSPVPSTYRSGSDSRPLNSISKGMRLSVDEELERCRKQVGLSDDTRVSLLLSESDTEQYEASELENAEWKQVVDILWSDPVNQEGCIPNVVRGGGCYFGPDVTKEVLEKHNFQLLIRSHECKQDGYEFCHDRKVLTIFSASNYYEEGSNRGAYVRMGPDLIPHFVQYQSSKTTRKLTMRQRVSRVERSAIRDLREQLFAHRCDLLRAFEQCDKTKKGKISLNDWANTVESVMQLGLPWRILRSQLVPNTTDGHIDYQAWFEHLAIEQPIKETPQSSSLLETLYRNRSNLETIFRLIDSDNSGLISFEEFRQTWKLLSSHLNTEISDQAISDLARSIDFNKDGNIDINEFMEAFRLVDRNPS</sequence>
<dbReference type="PANTHER" id="PTHR45668:SF2">
    <property type="entry name" value="SERINE_THREONINE-PROTEIN PHOSPHATASE WITH EF-HANDS 2"/>
    <property type="match status" value="1"/>
</dbReference>
<comment type="similarity">
    <text evidence="3 13">Belongs to the PPP phosphatase family.</text>
</comment>
<keyword evidence="8" id="KW-0460">Magnesium</keyword>
<feature type="region of interest" description="Disordered" evidence="14">
    <location>
        <begin position="843"/>
        <end position="864"/>
    </location>
</feature>
<evidence type="ECO:0000256" key="13">
    <source>
        <dbReference type="RuleBase" id="RU004273"/>
    </source>
</evidence>
<dbReference type="EMBL" id="JAATIS010001721">
    <property type="protein sequence ID" value="KAG2465801.1"/>
    <property type="molecule type" value="Genomic_DNA"/>
</dbReference>
<dbReference type="Pfam" id="PF00149">
    <property type="entry name" value="Metallophos"/>
    <property type="match status" value="1"/>
</dbReference>
<comment type="cofactor">
    <cofactor evidence="1">
        <name>Mn(2+)</name>
        <dbReference type="ChEBI" id="CHEBI:29035"/>
    </cofactor>
</comment>
<dbReference type="InterPro" id="IPR004843">
    <property type="entry name" value="Calcineurin-like_PHP"/>
</dbReference>
<name>A0A8X7XCS6_POLSE</name>
<keyword evidence="9" id="KW-0904">Protein phosphatase</keyword>
<evidence type="ECO:0000256" key="4">
    <source>
        <dbReference type="ARBA" id="ARBA00022723"/>
    </source>
</evidence>
<dbReference type="Pfam" id="PF02275">
    <property type="entry name" value="CBAH"/>
    <property type="match status" value="2"/>
</dbReference>
<keyword evidence="6 13" id="KW-0378">Hydrolase</keyword>
<evidence type="ECO:0000256" key="1">
    <source>
        <dbReference type="ARBA" id="ARBA00001936"/>
    </source>
</evidence>
<dbReference type="GO" id="GO:0005509">
    <property type="term" value="F:calcium ion binding"/>
    <property type="evidence" value="ECO:0007669"/>
    <property type="project" value="InterPro"/>
</dbReference>
<comment type="caution">
    <text evidence="17">The sequence shown here is derived from an EMBL/GenBank/DDBJ whole genome shotgun (WGS) entry which is preliminary data.</text>
</comment>
<evidence type="ECO:0000256" key="12">
    <source>
        <dbReference type="ARBA" id="ARBA00048336"/>
    </source>
</evidence>
<organism evidence="17 18">
    <name type="scientific">Polypterus senegalus</name>
    <name type="common">Senegal bichir</name>
    <dbReference type="NCBI Taxonomy" id="55291"/>
    <lineage>
        <taxon>Eukaryota</taxon>
        <taxon>Metazoa</taxon>
        <taxon>Chordata</taxon>
        <taxon>Craniata</taxon>
        <taxon>Vertebrata</taxon>
        <taxon>Euteleostomi</taxon>
        <taxon>Actinopterygii</taxon>
        <taxon>Polypteriformes</taxon>
        <taxon>Polypteridae</taxon>
        <taxon>Polypterus</taxon>
    </lineage>
</organism>
<dbReference type="SMART" id="SM00054">
    <property type="entry name" value="EFh"/>
    <property type="match status" value="3"/>
</dbReference>
<dbReference type="InterPro" id="IPR051134">
    <property type="entry name" value="PPP_phosphatase"/>
</dbReference>
<dbReference type="Pfam" id="PF15508">
    <property type="entry name" value="NAAA-beta"/>
    <property type="match status" value="1"/>
</dbReference>
<dbReference type="Gene3D" id="3.60.21.10">
    <property type="match status" value="2"/>
</dbReference>
<dbReference type="InterPro" id="IPR013235">
    <property type="entry name" value="PPP_dom"/>
</dbReference>
<dbReference type="InterPro" id="IPR002048">
    <property type="entry name" value="EF_hand_dom"/>
</dbReference>
<evidence type="ECO:0000256" key="6">
    <source>
        <dbReference type="ARBA" id="ARBA00022801"/>
    </source>
</evidence>
<dbReference type="FunFam" id="1.10.238.10:FF:000164">
    <property type="entry name" value="Serine/threonine-protein phosphatase with EF-hands"/>
    <property type="match status" value="1"/>
</dbReference>
<dbReference type="CDD" id="cd07420">
    <property type="entry name" value="MPP_RdgC"/>
    <property type="match status" value="1"/>
</dbReference>
<feature type="signal peptide" evidence="15">
    <location>
        <begin position="1"/>
        <end position="21"/>
    </location>
</feature>
<dbReference type="GO" id="GO:0043409">
    <property type="term" value="P:negative regulation of MAPK cascade"/>
    <property type="evidence" value="ECO:0007669"/>
    <property type="project" value="TreeGrafter"/>
</dbReference>
<dbReference type="SUPFAM" id="SSF56300">
    <property type="entry name" value="Metallo-dependent phosphatases"/>
    <property type="match status" value="1"/>
</dbReference>
<dbReference type="PROSITE" id="PS50222">
    <property type="entry name" value="EF_HAND_2"/>
    <property type="match status" value="2"/>
</dbReference>
<dbReference type="SMART" id="SM00156">
    <property type="entry name" value="PP2Ac"/>
    <property type="match status" value="1"/>
</dbReference>
<dbReference type="PROSITE" id="PS00018">
    <property type="entry name" value="EF_HAND_1"/>
    <property type="match status" value="2"/>
</dbReference>
<dbReference type="Gene3D" id="3.60.60.10">
    <property type="entry name" value="Penicillin V Acylase, Chain A"/>
    <property type="match status" value="2"/>
</dbReference>
<evidence type="ECO:0000256" key="10">
    <source>
        <dbReference type="ARBA" id="ARBA00023211"/>
    </source>
</evidence>
<comment type="catalytic activity">
    <reaction evidence="12 13">
        <text>O-phospho-L-threonyl-[protein] + H2O = L-threonyl-[protein] + phosphate</text>
        <dbReference type="Rhea" id="RHEA:47004"/>
        <dbReference type="Rhea" id="RHEA-COMP:11060"/>
        <dbReference type="Rhea" id="RHEA-COMP:11605"/>
        <dbReference type="ChEBI" id="CHEBI:15377"/>
        <dbReference type="ChEBI" id="CHEBI:30013"/>
        <dbReference type="ChEBI" id="CHEBI:43474"/>
        <dbReference type="ChEBI" id="CHEBI:61977"/>
        <dbReference type="EC" id="3.1.3.16"/>
    </reaction>
</comment>
<keyword evidence="7" id="KW-0106">Calcium</keyword>
<dbReference type="PROSITE" id="PS00125">
    <property type="entry name" value="SER_THR_PHOSPHATASE"/>
    <property type="match status" value="1"/>
</dbReference>
<evidence type="ECO:0000256" key="14">
    <source>
        <dbReference type="SAM" id="MobiDB-lite"/>
    </source>
</evidence>
<evidence type="ECO:0000256" key="11">
    <source>
        <dbReference type="ARBA" id="ARBA00047761"/>
    </source>
</evidence>
<dbReference type="CDD" id="cd00051">
    <property type="entry name" value="EFh"/>
    <property type="match status" value="1"/>
</dbReference>
<accession>A0A8X7XCS6</accession>
<dbReference type="InterPro" id="IPR029130">
    <property type="entry name" value="Acid_ceramidase_N"/>
</dbReference>
<keyword evidence="10" id="KW-0464">Manganese</keyword>
<protein>
    <recommendedName>
        <fullName evidence="13">Serine/threonine-protein phosphatase</fullName>
        <ecNumber evidence="13">3.1.3.16</ecNumber>
    </recommendedName>
</protein>
<dbReference type="EC" id="3.1.3.16" evidence="13"/>
<feature type="region of interest" description="Disordered" evidence="14">
    <location>
        <begin position="478"/>
        <end position="499"/>
    </location>
</feature>
<dbReference type="PANTHER" id="PTHR45668">
    <property type="entry name" value="SERINE/THREONINE-PROTEIN PHOSPHATASE 5-RELATED"/>
    <property type="match status" value="1"/>
</dbReference>
<feature type="non-terminal residue" evidence="17">
    <location>
        <position position="1234"/>
    </location>
</feature>
<keyword evidence="5" id="KW-0677">Repeat</keyword>
<dbReference type="GO" id="GO:0004722">
    <property type="term" value="F:protein serine/threonine phosphatase activity"/>
    <property type="evidence" value="ECO:0007669"/>
    <property type="project" value="UniProtKB-EC"/>
</dbReference>
<evidence type="ECO:0000256" key="2">
    <source>
        <dbReference type="ARBA" id="ARBA00001946"/>
    </source>
</evidence>
<dbReference type="SUPFAM" id="SSF47473">
    <property type="entry name" value="EF-hand"/>
    <property type="match status" value="1"/>
</dbReference>
<dbReference type="InterPro" id="IPR018247">
    <property type="entry name" value="EF_Hand_1_Ca_BS"/>
</dbReference>
<evidence type="ECO:0000256" key="7">
    <source>
        <dbReference type="ARBA" id="ARBA00022837"/>
    </source>
</evidence>
<reference evidence="17 18" key="1">
    <citation type="journal article" date="2021" name="Cell">
        <title>Tracing the genetic footprints of vertebrate landing in non-teleost ray-finned fishes.</title>
        <authorList>
            <person name="Bi X."/>
            <person name="Wang K."/>
            <person name="Yang L."/>
            <person name="Pan H."/>
            <person name="Jiang H."/>
            <person name="Wei Q."/>
            <person name="Fang M."/>
            <person name="Yu H."/>
            <person name="Zhu C."/>
            <person name="Cai Y."/>
            <person name="He Y."/>
            <person name="Gan X."/>
            <person name="Zeng H."/>
            <person name="Yu D."/>
            <person name="Zhu Y."/>
            <person name="Jiang H."/>
            <person name="Qiu Q."/>
            <person name="Yang H."/>
            <person name="Zhang Y.E."/>
            <person name="Wang W."/>
            <person name="Zhu M."/>
            <person name="He S."/>
            <person name="Zhang G."/>
        </authorList>
    </citation>
    <scope>NUCLEOTIDE SEQUENCE [LARGE SCALE GENOMIC DNA]</scope>
    <source>
        <strain evidence="17">Bchr_013</strain>
    </source>
</reference>
<feature type="domain" description="EF-hand" evidence="16">
    <location>
        <begin position="1197"/>
        <end position="1232"/>
    </location>
</feature>
<dbReference type="InterPro" id="IPR011992">
    <property type="entry name" value="EF-hand-dom_pair"/>
</dbReference>
<evidence type="ECO:0000313" key="18">
    <source>
        <dbReference type="Proteomes" id="UP000886611"/>
    </source>
</evidence>
<dbReference type="Gene3D" id="1.10.238.10">
    <property type="entry name" value="EF-hand"/>
    <property type="match status" value="1"/>
</dbReference>
<dbReference type="GO" id="GO:0051879">
    <property type="term" value="F:Hsp90 protein binding"/>
    <property type="evidence" value="ECO:0007669"/>
    <property type="project" value="TreeGrafter"/>
</dbReference>
<keyword evidence="4" id="KW-0479">Metal-binding</keyword>
<evidence type="ECO:0000256" key="8">
    <source>
        <dbReference type="ARBA" id="ARBA00022842"/>
    </source>
</evidence>